<dbReference type="PANTHER" id="PTHR42908:SF3">
    <property type="entry name" value="ELONGATION FACTOR-LIKE GTPASE 1"/>
    <property type="match status" value="1"/>
</dbReference>
<dbReference type="AlphaFoldDB" id="A0AAV8WL25"/>
<evidence type="ECO:0000256" key="3">
    <source>
        <dbReference type="SAM" id="MobiDB-lite"/>
    </source>
</evidence>
<keyword evidence="1" id="KW-0547">Nucleotide-binding</keyword>
<dbReference type="Gene3D" id="3.40.50.300">
    <property type="entry name" value="P-loop containing nucleotide triphosphate hydrolases"/>
    <property type="match status" value="1"/>
</dbReference>
<evidence type="ECO:0000256" key="2">
    <source>
        <dbReference type="ARBA" id="ARBA00023134"/>
    </source>
</evidence>
<dbReference type="GO" id="GO:0005829">
    <property type="term" value="C:cytosol"/>
    <property type="evidence" value="ECO:0007669"/>
    <property type="project" value="TreeGrafter"/>
</dbReference>
<gene>
    <name evidence="5" type="ORF">NQ314_020777</name>
</gene>
<evidence type="ECO:0000259" key="4">
    <source>
        <dbReference type="PROSITE" id="PS51722"/>
    </source>
</evidence>
<dbReference type="GO" id="GO:0043022">
    <property type="term" value="F:ribosome binding"/>
    <property type="evidence" value="ECO:0007669"/>
    <property type="project" value="TreeGrafter"/>
</dbReference>
<evidence type="ECO:0000313" key="5">
    <source>
        <dbReference type="EMBL" id="KAJ8926925.1"/>
    </source>
</evidence>
<dbReference type="Gene3D" id="2.40.30.10">
    <property type="entry name" value="Translation factors"/>
    <property type="match status" value="1"/>
</dbReference>
<dbReference type="Pfam" id="PF00009">
    <property type="entry name" value="GTP_EFTU"/>
    <property type="match status" value="1"/>
</dbReference>
<comment type="caution">
    <text evidence="5">The sequence shown here is derived from an EMBL/GenBank/DDBJ whole genome shotgun (WGS) entry which is preliminary data.</text>
</comment>
<dbReference type="GO" id="GO:0005525">
    <property type="term" value="F:GTP binding"/>
    <property type="evidence" value="ECO:0007669"/>
    <property type="project" value="UniProtKB-KW"/>
</dbReference>
<dbReference type="SUPFAM" id="SSF54980">
    <property type="entry name" value="EF-G C-terminal domain-like"/>
    <property type="match status" value="1"/>
</dbReference>
<protein>
    <recommendedName>
        <fullName evidence="4">Tr-type G domain-containing protein</fullName>
    </recommendedName>
</protein>
<dbReference type="InterPro" id="IPR014721">
    <property type="entry name" value="Ribsml_uS5_D2-typ_fold_subgr"/>
</dbReference>
<dbReference type="PANTHER" id="PTHR42908">
    <property type="entry name" value="TRANSLATION ELONGATION FACTOR-RELATED"/>
    <property type="match status" value="1"/>
</dbReference>
<keyword evidence="2" id="KW-0342">GTP-binding</keyword>
<name>A0AAV8WL25_9CUCU</name>
<feature type="region of interest" description="Disordered" evidence="3">
    <location>
        <begin position="351"/>
        <end position="379"/>
    </location>
</feature>
<dbReference type="InterPro" id="IPR009000">
    <property type="entry name" value="Transl_B-barrel_sf"/>
</dbReference>
<dbReference type="GO" id="GO:1990904">
    <property type="term" value="C:ribonucleoprotein complex"/>
    <property type="evidence" value="ECO:0007669"/>
    <property type="project" value="TreeGrafter"/>
</dbReference>
<evidence type="ECO:0000313" key="6">
    <source>
        <dbReference type="Proteomes" id="UP001162156"/>
    </source>
</evidence>
<dbReference type="InterPro" id="IPR027417">
    <property type="entry name" value="P-loop_NTPase"/>
</dbReference>
<dbReference type="InterPro" id="IPR020568">
    <property type="entry name" value="Ribosomal_Su5_D2-typ_SF"/>
</dbReference>
<dbReference type="FunFam" id="3.30.70.870:FF:000002">
    <property type="entry name" value="Translation elongation factor 2"/>
    <property type="match status" value="1"/>
</dbReference>
<dbReference type="SUPFAM" id="SSF54211">
    <property type="entry name" value="Ribosomal protein S5 domain 2-like"/>
    <property type="match status" value="1"/>
</dbReference>
<accession>A0AAV8WL25</accession>
<dbReference type="InterPro" id="IPR005225">
    <property type="entry name" value="Small_GTP-bd"/>
</dbReference>
<dbReference type="Gene3D" id="3.30.70.870">
    <property type="entry name" value="Elongation Factor G (Translational Gtpase), domain 3"/>
    <property type="match status" value="1"/>
</dbReference>
<sequence>MDSLKPTFEELNFCMRDPSCIRNVCILAHVDHGKTTVSDLLLATNRLVSKRMAGFLRYLDDRPDEQERGITMKSSAVSLLNLIHDVENDKNRRILLNLIDTPGHIDFSSEVGVALRVCDGAIILVDLVEGVCVQTRESIKKAFEEKAKMILILNKFDRLVVELKKDLEGIFQCILRAIEDCNATVAEHYQYEYLDNDLDIEDAGLLFSPDTGNVIFASAVDAWGFTTKQIARMFIGLVKNETVDSDMNHNDPKVQVRAILQGWIPLSTIMLLQCLKLVPSPSQMDKKKIEYLLNLNHFCEDHFLNRCIEDVVPYFENSSVEPSAPTVAYISKMFCVDKKNLSQNKPKVFFPRPRDYNNTKQQSDTSLHNEEEFKRTESEAPDGLKYIDDEIVTIYLLSNSYIPNVEKVSEHPDEFIESNKHVEKVTIKDLYMLFGRELMLVDFVPAGNFCGIGGLESHVIRTATLSSTLKMVPITERLNSKPVVRHAIEPANPKELPILHHGLKLLMQSDSCVEVIMQKTGELIILTAGDVHLGKCIEDLQTKFARIEFHVSSPMVSLRETIINDPSDFHSNNTILETAQLVMSVIAVTLPEAINTVVKNNFELLTTVEEHQYKSFIDIAKQCADRHVDRKIISEKVFKSEATKRRIVHVKEHLKSAFQSSGGCWNGLQESIWSVGHGGDCVNLLINNVTDYCRNIYIELNGDDRRALFDHCVIKAFNILCEAGPLCEEPLTNCAFVVNQFELKTDVLPEDVTAQTTSAMESAIRETFRRAFEKQDRRLVEPMYITDIQVNTSILGKRITF</sequence>
<dbReference type="GO" id="GO:0003924">
    <property type="term" value="F:GTPase activity"/>
    <property type="evidence" value="ECO:0007669"/>
    <property type="project" value="InterPro"/>
</dbReference>
<dbReference type="SUPFAM" id="SSF50447">
    <property type="entry name" value="Translation proteins"/>
    <property type="match status" value="1"/>
</dbReference>
<reference evidence="5" key="1">
    <citation type="journal article" date="2023" name="Insect Mol. Biol.">
        <title>Genome sequencing provides insights into the evolution of gene families encoding plant cell wall-degrading enzymes in longhorned beetles.</title>
        <authorList>
            <person name="Shin N.R."/>
            <person name="Okamura Y."/>
            <person name="Kirsch R."/>
            <person name="Pauchet Y."/>
        </authorList>
    </citation>
    <scope>NUCLEOTIDE SEQUENCE</scope>
    <source>
        <strain evidence="5">RBIC_L_NR</strain>
    </source>
</reference>
<feature type="domain" description="Tr-type G" evidence="4">
    <location>
        <begin position="19"/>
        <end position="246"/>
    </location>
</feature>
<keyword evidence="6" id="KW-1185">Reference proteome</keyword>
<dbReference type="Proteomes" id="UP001162156">
    <property type="component" value="Unassembled WGS sequence"/>
</dbReference>
<dbReference type="GO" id="GO:0042256">
    <property type="term" value="P:cytosolic ribosome assembly"/>
    <property type="evidence" value="ECO:0007669"/>
    <property type="project" value="TreeGrafter"/>
</dbReference>
<evidence type="ECO:0000256" key="1">
    <source>
        <dbReference type="ARBA" id="ARBA00022741"/>
    </source>
</evidence>
<dbReference type="EMBL" id="JANEYF010005770">
    <property type="protein sequence ID" value="KAJ8926925.1"/>
    <property type="molecule type" value="Genomic_DNA"/>
</dbReference>
<dbReference type="PROSITE" id="PS51722">
    <property type="entry name" value="G_TR_2"/>
    <property type="match status" value="1"/>
</dbReference>
<dbReference type="InterPro" id="IPR035647">
    <property type="entry name" value="EFG_III/V"/>
</dbReference>
<organism evidence="5 6">
    <name type="scientific">Rhamnusium bicolor</name>
    <dbReference type="NCBI Taxonomy" id="1586634"/>
    <lineage>
        <taxon>Eukaryota</taxon>
        <taxon>Metazoa</taxon>
        <taxon>Ecdysozoa</taxon>
        <taxon>Arthropoda</taxon>
        <taxon>Hexapoda</taxon>
        <taxon>Insecta</taxon>
        <taxon>Pterygota</taxon>
        <taxon>Neoptera</taxon>
        <taxon>Endopterygota</taxon>
        <taxon>Coleoptera</taxon>
        <taxon>Polyphaga</taxon>
        <taxon>Cucujiformia</taxon>
        <taxon>Chrysomeloidea</taxon>
        <taxon>Cerambycidae</taxon>
        <taxon>Lepturinae</taxon>
        <taxon>Rhagiini</taxon>
        <taxon>Rhamnusium</taxon>
    </lineage>
</organism>
<dbReference type="InterPro" id="IPR000795">
    <property type="entry name" value="T_Tr_GTP-bd_dom"/>
</dbReference>
<dbReference type="PRINTS" id="PR00315">
    <property type="entry name" value="ELONGATNFCT"/>
</dbReference>
<dbReference type="Gene3D" id="3.30.230.10">
    <property type="match status" value="1"/>
</dbReference>
<dbReference type="NCBIfam" id="TIGR00231">
    <property type="entry name" value="small_GTP"/>
    <property type="match status" value="1"/>
</dbReference>
<proteinExistence type="predicted"/>
<feature type="compositionally biased region" description="Basic and acidic residues" evidence="3">
    <location>
        <begin position="367"/>
        <end position="378"/>
    </location>
</feature>
<dbReference type="SUPFAM" id="SSF52540">
    <property type="entry name" value="P-loop containing nucleoside triphosphate hydrolases"/>
    <property type="match status" value="1"/>
</dbReference>